<comment type="subcellular location">
    <subcellularLocation>
        <location evidence="4">Cytoplasm</location>
        <location evidence="4">Cytoskeleton</location>
        <location evidence="4">Cilium axoneme</location>
    </subcellularLocation>
</comment>
<organism evidence="5 6">
    <name type="scientific">Intoshia linei</name>
    <dbReference type="NCBI Taxonomy" id="1819745"/>
    <lineage>
        <taxon>Eukaryota</taxon>
        <taxon>Metazoa</taxon>
        <taxon>Spiralia</taxon>
        <taxon>Lophotrochozoa</taxon>
        <taxon>Mesozoa</taxon>
        <taxon>Orthonectida</taxon>
        <taxon>Rhopaluridae</taxon>
        <taxon>Intoshia</taxon>
    </lineage>
</organism>
<keyword evidence="2" id="KW-0963">Cytoplasm</keyword>
<keyword evidence="3" id="KW-0175">Coiled coil</keyword>
<sequence>MEYKEISENQESINTYVYNSLNISHPVSTTVHDENINSSLSVMAKYMTDEAKNFNNCLKNFSEKARNVTNLNQRNTNINIKCRLKILEKLISELMQKIRHISKVNLYLMKLWTFTRKNFNNTMLPTEINVDNIMCRSRRMDIDNTLDESSESLNMEFALLAKVRNTFKCLMEKLKDQIDKNAEIKYELEKDYSNKVESSGFDKNAANIMNHKSNKNLYRKCKIAENLQSIEAWKNVSFKNIDKGNEAIKASRILKFTVKEMIKRMNCEMQEISRKFENKLSENINKNKNVKFILQTSLANILNTIKNNESIIKDIDALCGEQAEPEKVADARIWNISKKYESEKYIDDLENGLNEEVNNILKLSNASQNKLNMAEKLNKNLFDNRNYLEKGIMAKTDALYIDQIKCMSKRCLYPKLVD</sequence>
<dbReference type="EMBL" id="LWCA01000006">
    <property type="protein sequence ID" value="OAF72057.1"/>
    <property type="molecule type" value="Genomic_DNA"/>
</dbReference>
<dbReference type="GO" id="GO:0015630">
    <property type="term" value="C:microtubule cytoskeleton"/>
    <property type="evidence" value="ECO:0007669"/>
    <property type="project" value="UniProtKB-UniRule"/>
</dbReference>
<dbReference type="InterPro" id="IPR000435">
    <property type="entry name" value="Tektins"/>
</dbReference>
<reference evidence="5 6" key="1">
    <citation type="submission" date="2016-04" db="EMBL/GenBank/DDBJ databases">
        <title>The genome of Intoshia linei affirms orthonectids as highly simplified spiralians.</title>
        <authorList>
            <person name="Mikhailov K.V."/>
            <person name="Slusarev G.S."/>
            <person name="Nikitin M.A."/>
            <person name="Logacheva M.D."/>
            <person name="Penin A."/>
            <person name="Aleoshin V."/>
            <person name="Panchin Y.V."/>
        </authorList>
    </citation>
    <scope>NUCLEOTIDE SEQUENCE [LARGE SCALE GENOMIC DNA]</scope>
    <source>
        <strain evidence="5">Intl2013</strain>
        <tissue evidence="5">Whole animal</tissue>
    </source>
</reference>
<dbReference type="OrthoDB" id="5788000at2759"/>
<comment type="caution">
    <text evidence="5">The sequence shown here is derived from an EMBL/GenBank/DDBJ whole genome shotgun (WGS) entry which is preliminary data.</text>
</comment>
<dbReference type="GO" id="GO:0060271">
    <property type="term" value="P:cilium assembly"/>
    <property type="evidence" value="ECO:0007669"/>
    <property type="project" value="UniProtKB-UniRule"/>
</dbReference>
<evidence type="ECO:0000256" key="3">
    <source>
        <dbReference type="ARBA" id="ARBA00023054"/>
    </source>
</evidence>
<dbReference type="GO" id="GO:0005930">
    <property type="term" value="C:axoneme"/>
    <property type="evidence" value="ECO:0007669"/>
    <property type="project" value="UniProtKB-SubCell"/>
</dbReference>
<dbReference type="InterPro" id="IPR048256">
    <property type="entry name" value="Tektin-like"/>
</dbReference>
<evidence type="ECO:0000313" key="6">
    <source>
        <dbReference type="Proteomes" id="UP000078046"/>
    </source>
</evidence>
<evidence type="ECO:0000256" key="2">
    <source>
        <dbReference type="ARBA" id="ARBA00022490"/>
    </source>
</evidence>
<evidence type="ECO:0000256" key="1">
    <source>
        <dbReference type="ARBA" id="ARBA00007209"/>
    </source>
</evidence>
<dbReference type="GO" id="GO:0060294">
    <property type="term" value="P:cilium movement involved in cell motility"/>
    <property type="evidence" value="ECO:0007669"/>
    <property type="project" value="UniProtKB-UniRule"/>
</dbReference>
<keyword evidence="4" id="KW-0966">Cell projection</keyword>
<dbReference type="Proteomes" id="UP000078046">
    <property type="component" value="Unassembled WGS sequence"/>
</dbReference>
<keyword evidence="4" id="KW-0282">Flagellum</keyword>
<proteinExistence type="inferred from homology"/>
<dbReference type="GO" id="GO:0005634">
    <property type="term" value="C:nucleus"/>
    <property type="evidence" value="ECO:0007669"/>
    <property type="project" value="TreeGrafter"/>
</dbReference>
<accession>A0A177BCM9</accession>
<evidence type="ECO:0000256" key="4">
    <source>
        <dbReference type="RuleBase" id="RU367040"/>
    </source>
</evidence>
<dbReference type="Pfam" id="PF03148">
    <property type="entry name" value="Tektin"/>
    <property type="match status" value="1"/>
</dbReference>
<dbReference type="AlphaFoldDB" id="A0A177BCM9"/>
<dbReference type="PANTHER" id="PTHR19960">
    <property type="entry name" value="TEKTIN"/>
    <property type="match status" value="1"/>
</dbReference>
<protein>
    <recommendedName>
        <fullName evidence="4">Tektin</fullName>
    </recommendedName>
</protein>
<keyword evidence="4" id="KW-0969">Cilium</keyword>
<evidence type="ECO:0000313" key="5">
    <source>
        <dbReference type="EMBL" id="OAF72057.1"/>
    </source>
</evidence>
<name>A0A177BCM9_9BILA</name>
<comment type="similarity">
    <text evidence="1 4">Belongs to the tektin family.</text>
</comment>
<keyword evidence="6" id="KW-1185">Reference proteome</keyword>
<gene>
    <name evidence="5" type="ORF">A3Q56_00148</name>
</gene>
<dbReference type="PANTHER" id="PTHR19960:SF12">
    <property type="entry name" value="TEKTIN-4"/>
    <property type="match status" value="1"/>
</dbReference>